<dbReference type="Proteomes" id="UP000827806">
    <property type="component" value="Segment"/>
</dbReference>
<sequence length="177" mass="18222">MRVSKAYNSFMAMAALNNRLPPNGNTAVNAAHIALFSGTPPTDAQLNAMIGTAGQAITWSAAAISSFATATNFLGDVMCGVMTVTMDIDNNVMQLPFSAQTNLATIASSGTPTWFMMRLASAASAVDTFAGFAAGGSAYVVITGTVGDENSNADLKIVGGTVVAGQPLRLADMRIKY</sequence>
<evidence type="ECO:0000313" key="1">
    <source>
        <dbReference type="EMBL" id="QZE59992.1"/>
    </source>
</evidence>
<keyword evidence="2" id="KW-1185">Reference proteome</keyword>
<accession>A0AAE7XPJ9</accession>
<gene>
    <name evidence="1" type="ORF">pEaSNUABM35_00075</name>
</gene>
<proteinExistence type="predicted"/>
<dbReference type="EMBL" id="MZ443788">
    <property type="protein sequence ID" value="QZE59992.1"/>
    <property type="molecule type" value="Genomic_DNA"/>
</dbReference>
<reference evidence="1 2" key="1">
    <citation type="submission" date="2021-06" db="EMBL/GenBank/DDBJ databases">
        <title>Complete genome sequence of Erwinia phage pEa_SNUABM_35.</title>
        <authorList>
            <person name="Kim S.G."/>
            <person name="Park S.C."/>
        </authorList>
    </citation>
    <scope>NUCLEOTIDE SEQUENCE [LARGE SCALE GENOMIC DNA]</scope>
</reference>
<evidence type="ECO:0000313" key="2">
    <source>
        <dbReference type="Proteomes" id="UP000827806"/>
    </source>
</evidence>
<protein>
    <submittedName>
        <fullName evidence="1">Uncharacterized protein</fullName>
    </submittedName>
</protein>
<name>A0AAE7XPJ9_9CAUD</name>
<organism evidence="1 2">
    <name type="scientific">Erwinia phage pEa_SNUABM_35</name>
    <dbReference type="NCBI Taxonomy" id="2869557"/>
    <lineage>
        <taxon>Viruses</taxon>
        <taxon>Duplodnaviria</taxon>
        <taxon>Heunggongvirae</taxon>
        <taxon>Uroviricota</taxon>
        <taxon>Caudoviricetes</taxon>
        <taxon>Alexandravirus</taxon>
        <taxon>Alexandravirus SNUABM35</taxon>
    </lineage>
</organism>